<dbReference type="OrthoDB" id="8059659at2759"/>
<evidence type="ECO:0000313" key="2">
    <source>
        <dbReference type="EMBL" id="GBP42692.1"/>
    </source>
</evidence>
<evidence type="ECO:0000256" key="1">
    <source>
        <dbReference type="SAM" id="MobiDB-lite"/>
    </source>
</evidence>
<comment type="caution">
    <text evidence="2">The sequence shown here is derived from an EMBL/GenBank/DDBJ whole genome shotgun (WGS) entry which is preliminary data.</text>
</comment>
<reference evidence="2 3" key="1">
    <citation type="journal article" date="2019" name="Commun. Biol.">
        <title>The bagworm genome reveals a unique fibroin gene that provides high tensile strength.</title>
        <authorList>
            <person name="Kono N."/>
            <person name="Nakamura H."/>
            <person name="Ohtoshi R."/>
            <person name="Tomita M."/>
            <person name="Numata K."/>
            <person name="Arakawa K."/>
        </authorList>
    </citation>
    <scope>NUCLEOTIDE SEQUENCE [LARGE SCALE GENOMIC DNA]</scope>
</reference>
<feature type="compositionally biased region" description="Basic and acidic residues" evidence="1">
    <location>
        <begin position="129"/>
        <end position="143"/>
    </location>
</feature>
<dbReference type="InterPro" id="IPR043502">
    <property type="entry name" value="DNA/RNA_pol_sf"/>
</dbReference>
<accession>A0A4C1VWG0</accession>
<gene>
    <name evidence="2" type="ORF">EVAR_21967_1</name>
</gene>
<feature type="compositionally biased region" description="Pro residues" evidence="1">
    <location>
        <begin position="154"/>
        <end position="167"/>
    </location>
</feature>
<name>A0A4C1VWG0_EUMVA</name>
<dbReference type="AlphaFoldDB" id="A0A4C1VWG0"/>
<dbReference type="SUPFAM" id="SSF56672">
    <property type="entry name" value="DNA/RNA polymerases"/>
    <property type="match status" value="1"/>
</dbReference>
<feature type="region of interest" description="Disordered" evidence="1">
    <location>
        <begin position="129"/>
        <end position="167"/>
    </location>
</feature>
<dbReference type="Proteomes" id="UP000299102">
    <property type="component" value="Unassembled WGS sequence"/>
</dbReference>
<proteinExistence type="predicted"/>
<feature type="region of interest" description="Disordered" evidence="1">
    <location>
        <begin position="1"/>
        <end position="20"/>
    </location>
</feature>
<organism evidence="2 3">
    <name type="scientific">Eumeta variegata</name>
    <name type="common">Bagworm moth</name>
    <name type="synonym">Eumeta japonica</name>
    <dbReference type="NCBI Taxonomy" id="151549"/>
    <lineage>
        <taxon>Eukaryota</taxon>
        <taxon>Metazoa</taxon>
        <taxon>Ecdysozoa</taxon>
        <taxon>Arthropoda</taxon>
        <taxon>Hexapoda</taxon>
        <taxon>Insecta</taxon>
        <taxon>Pterygota</taxon>
        <taxon>Neoptera</taxon>
        <taxon>Endopterygota</taxon>
        <taxon>Lepidoptera</taxon>
        <taxon>Glossata</taxon>
        <taxon>Ditrysia</taxon>
        <taxon>Tineoidea</taxon>
        <taxon>Psychidae</taxon>
        <taxon>Oiketicinae</taxon>
        <taxon>Eumeta</taxon>
    </lineage>
</organism>
<protein>
    <submittedName>
        <fullName evidence="2">Uncharacterized protein</fullName>
    </submittedName>
</protein>
<dbReference type="EMBL" id="BGZK01000422">
    <property type="protein sequence ID" value="GBP42692.1"/>
    <property type="molecule type" value="Genomic_DNA"/>
</dbReference>
<dbReference type="GO" id="GO:0071897">
    <property type="term" value="P:DNA biosynthetic process"/>
    <property type="evidence" value="ECO:0007669"/>
    <property type="project" value="UniProtKB-ARBA"/>
</dbReference>
<evidence type="ECO:0000313" key="3">
    <source>
        <dbReference type="Proteomes" id="UP000299102"/>
    </source>
</evidence>
<dbReference type="Gene3D" id="3.10.10.10">
    <property type="entry name" value="HIV Type 1 Reverse Transcriptase, subunit A, domain 1"/>
    <property type="match status" value="1"/>
</dbReference>
<keyword evidence="3" id="KW-1185">Reference proteome</keyword>
<sequence>MKDTYRYASPSPDSRARETPEGFEVDIKMQDEVPVHKPSYILFVGQREIIGQQVQQMLDNGVIIYSKNPYESPVILVKKPNDTLRNPLKESNEVKTVDEEIELPVYRISTETLIERQRDDEFCKHAVEWRNGGRSDLDPELPRRPSAGGERQRPPSPIRLPRPGPTA</sequence>